<feature type="active site" evidence="5">
    <location>
        <position position="169"/>
    </location>
</feature>
<evidence type="ECO:0000256" key="1">
    <source>
        <dbReference type="ARBA" id="ARBA00011063"/>
    </source>
</evidence>
<dbReference type="PANTHER" id="PTHR11717:SF7">
    <property type="entry name" value="LOW MOLECULAR WEIGHT PHOSPHOTYROSINE PROTEIN PHOSPHATASE"/>
    <property type="match status" value="1"/>
</dbReference>
<dbReference type="InterPro" id="IPR017867">
    <property type="entry name" value="Tyr_phospatase_low_mol_wt"/>
</dbReference>
<dbReference type="CDD" id="cd16343">
    <property type="entry name" value="LMWPTP"/>
    <property type="match status" value="1"/>
</dbReference>
<dbReference type="InterPro" id="IPR050438">
    <property type="entry name" value="LMW_PTPase"/>
</dbReference>
<feature type="domain" description="Phosphotyrosine protein phosphatase I" evidence="7">
    <location>
        <begin position="157"/>
        <end position="308"/>
    </location>
</feature>
<feature type="region of interest" description="Disordered" evidence="6">
    <location>
        <begin position="1"/>
        <end position="132"/>
    </location>
</feature>
<protein>
    <recommendedName>
        <fullName evidence="2">protein-tyrosine-phosphatase</fullName>
        <ecNumber evidence="2">3.1.3.48</ecNumber>
    </recommendedName>
</protein>
<feature type="compositionally biased region" description="Low complexity" evidence="6">
    <location>
        <begin position="22"/>
        <end position="43"/>
    </location>
</feature>
<comment type="similarity">
    <text evidence="1">Belongs to the low molecular weight phosphotyrosine protein phosphatase family.</text>
</comment>
<dbReference type="EMBL" id="CP058316">
    <property type="protein sequence ID" value="QLD13300.1"/>
    <property type="molecule type" value="Genomic_DNA"/>
</dbReference>
<dbReference type="PANTHER" id="PTHR11717">
    <property type="entry name" value="LOW MOLECULAR WEIGHT PROTEIN TYROSINE PHOSPHATASE"/>
    <property type="match status" value="1"/>
</dbReference>
<evidence type="ECO:0000259" key="7">
    <source>
        <dbReference type="SMART" id="SM00226"/>
    </source>
</evidence>
<evidence type="ECO:0000256" key="3">
    <source>
        <dbReference type="ARBA" id="ARBA00022801"/>
    </source>
</evidence>
<dbReference type="SMART" id="SM00226">
    <property type="entry name" value="LMWPc"/>
    <property type="match status" value="1"/>
</dbReference>
<dbReference type="AlphaFoldDB" id="A0A7D5JEZ6"/>
<evidence type="ECO:0000313" key="9">
    <source>
        <dbReference type="Proteomes" id="UP000509638"/>
    </source>
</evidence>
<feature type="compositionally biased region" description="Basic residues" evidence="6">
    <location>
        <begin position="92"/>
        <end position="102"/>
    </location>
</feature>
<dbReference type="EC" id="3.1.3.48" evidence="2"/>
<feature type="compositionally biased region" description="Basic and acidic residues" evidence="6">
    <location>
        <begin position="82"/>
        <end position="91"/>
    </location>
</feature>
<dbReference type="InterPro" id="IPR023485">
    <property type="entry name" value="Ptyr_pPase"/>
</dbReference>
<dbReference type="Proteomes" id="UP000509638">
    <property type="component" value="Chromosome"/>
</dbReference>
<evidence type="ECO:0000256" key="5">
    <source>
        <dbReference type="PIRSR" id="PIRSR617867-1"/>
    </source>
</evidence>
<dbReference type="Pfam" id="PF01451">
    <property type="entry name" value="LMWPc"/>
    <property type="match status" value="1"/>
</dbReference>
<feature type="compositionally biased region" description="Basic residues" evidence="6">
    <location>
        <begin position="44"/>
        <end position="67"/>
    </location>
</feature>
<dbReference type="Gene3D" id="3.40.50.2300">
    <property type="match status" value="1"/>
</dbReference>
<evidence type="ECO:0000256" key="6">
    <source>
        <dbReference type="SAM" id="MobiDB-lite"/>
    </source>
</evidence>
<dbReference type="PRINTS" id="PR00719">
    <property type="entry name" value="LMWPTPASE"/>
</dbReference>
<name>A0A7D5JEZ6_9MICO</name>
<dbReference type="SUPFAM" id="SSF52788">
    <property type="entry name" value="Phosphotyrosine protein phosphatases I"/>
    <property type="match status" value="1"/>
</dbReference>
<dbReference type="InterPro" id="IPR036196">
    <property type="entry name" value="Ptyr_pPase_sf"/>
</dbReference>
<feature type="active site" description="Proton donor" evidence="5">
    <location>
        <position position="282"/>
    </location>
</feature>
<sequence>MACRRGSRAPPRPAAARRRANRAGSRPPSARRATARARCGTARPRGRATRCRHPAGRRWRAPTRGRRGLAAGARERCRGRRGREQRPDRGWRDRRRWGRPRTRGGESSRGSSAHDDAIAGRRGSVRRRAGADATVPHLCRKGRILQNGTVTRRDDLFRVIFVCTGNICRSPMADVVFRWFVDQAGLSDRVASASAGTGDWHVGEPADVRTLQSLERRGYDGSRHRARRFTLADFDDFDLVVALDRSHERVLSNWARTTADTDKLGLLLSYDPQAGGEIDVPDPYYGDAGMFDEVLAMIESASRALFRQLEPAIRTTS</sequence>
<gene>
    <name evidence="8" type="ORF">HW566_09700</name>
</gene>
<feature type="active site" description="Nucleophile" evidence="5">
    <location>
        <position position="163"/>
    </location>
</feature>
<keyword evidence="4" id="KW-0904">Protein phosphatase</keyword>
<reference evidence="8 9" key="1">
    <citation type="submission" date="2020-06" db="EMBL/GenBank/DDBJ databases">
        <authorList>
            <person name="Jo H."/>
        </authorList>
    </citation>
    <scope>NUCLEOTIDE SEQUENCE [LARGE SCALE GENOMIC DNA]</scope>
    <source>
        <strain evidence="8 9">I46</strain>
    </source>
</reference>
<accession>A0A7D5JEZ6</accession>
<evidence type="ECO:0000256" key="2">
    <source>
        <dbReference type="ARBA" id="ARBA00013064"/>
    </source>
</evidence>
<dbReference type="GO" id="GO:0004725">
    <property type="term" value="F:protein tyrosine phosphatase activity"/>
    <property type="evidence" value="ECO:0007669"/>
    <property type="project" value="UniProtKB-EC"/>
</dbReference>
<evidence type="ECO:0000256" key="4">
    <source>
        <dbReference type="ARBA" id="ARBA00022912"/>
    </source>
</evidence>
<evidence type="ECO:0000313" key="8">
    <source>
        <dbReference type="EMBL" id="QLD13300.1"/>
    </source>
</evidence>
<keyword evidence="3" id="KW-0378">Hydrolase</keyword>
<proteinExistence type="inferred from homology"/>
<organism evidence="8 9">
    <name type="scientific">Microbacterium oleivorans</name>
    <dbReference type="NCBI Taxonomy" id="273677"/>
    <lineage>
        <taxon>Bacteria</taxon>
        <taxon>Bacillati</taxon>
        <taxon>Actinomycetota</taxon>
        <taxon>Actinomycetes</taxon>
        <taxon>Micrococcales</taxon>
        <taxon>Microbacteriaceae</taxon>
        <taxon>Microbacterium</taxon>
    </lineage>
</organism>